<organism evidence="2 3">
    <name type="scientific">Amblyomma americanum</name>
    <name type="common">Lone star tick</name>
    <dbReference type="NCBI Taxonomy" id="6943"/>
    <lineage>
        <taxon>Eukaryota</taxon>
        <taxon>Metazoa</taxon>
        <taxon>Ecdysozoa</taxon>
        <taxon>Arthropoda</taxon>
        <taxon>Chelicerata</taxon>
        <taxon>Arachnida</taxon>
        <taxon>Acari</taxon>
        <taxon>Parasitiformes</taxon>
        <taxon>Ixodida</taxon>
        <taxon>Ixodoidea</taxon>
        <taxon>Ixodidae</taxon>
        <taxon>Amblyomminae</taxon>
        <taxon>Amblyomma</taxon>
    </lineage>
</organism>
<dbReference type="EMBL" id="JARKHS020015748">
    <property type="protein sequence ID" value="KAK8774141.1"/>
    <property type="molecule type" value="Genomic_DNA"/>
</dbReference>
<accession>A0AAQ4EHN5</accession>
<reference evidence="2 3" key="1">
    <citation type="journal article" date="2023" name="Arcadia Sci">
        <title>De novo assembly of a long-read Amblyomma americanum tick genome.</title>
        <authorList>
            <person name="Chou S."/>
            <person name="Poskanzer K.E."/>
            <person name="Rollins M."/>
            <person name="Thuy-Boun P.S."/>
        </authorList>
    </citation>
    <scope>NUCLEOTIDE SEQUENCE [LARGE SCALE GENOMIC DNA]</scope>
    <source>
        <strain evidence="2">F_SG_1</strain>
        <tissue evidence="2">Salivary glands</tissue>
    </source>
</reference>
<proteinExistence type="predicted"/>
<evidence type="ECO:0000256" key="1">
    <source>
        <dbReference type="SAM" id="MobiDB-lite"/>
    </source>
</evidence>
<dbReference type="AlphaFoldDB" id="A0AAQ4EHN5"/>
<feature type="non-terminal residue" evidence="2">
    <location>
        <position position="1"/>
    </location>
</feature>
<name>A0AAQ4EHN5_AMBAM</name>
<sequence length="278" mass="31178">LFCVFSGGRKSEIVLPDDGVCKYIVFDSVSPVKYTAKFTSLNSASWRRTRDGESPASVAPSTTIPSATRPTAGRTWRCSVRHVDLLVVVSHVPADQDFLQETEGLRQCLVTAASAWNADQLGNKNLISIQEAVEVIVNIKDAKARLFMSTTLGVWKYAVSAHSAQFTPTLHNITCDSRKMVPYAEVCRTNLTPGDGGRKTGVAYDYDARKSLWRWYETPESIYFKVQRAFKDLKDAHATDRAGFWAIYDVEMDDWDGECRSGVKRKPARLYRFADLTE</sequence>
<dbReference type="Proteomes" id="UP001321473">
    <property type="component" value="Unassembled WGS sequence"/>
</dbReference>
<protein>
    <submittedName>
        <fullName evidence="2">Uncharacterized protein</fullName>
    </submittedName>
</protein>
<comment type="caution">
    <text evidence="2">The sequence shown here is derived from an EMBL/GenBank/DDBJ whole genome shotgun (WGS) entry which is preliminary data.</text>
</comment>
<feature type="region of interest" description="Disordered" evidence="1">
    <location>
        <begin position="48"/>
        <end position="70"/>
    </location>
</feature>
<keyword evidence="3" id="KW-1185">Reference proteome</keyword>
<evidence type="ECO:0000313" key="2">
    <source>
        <dbReference type="EMBL" id="KAK8774141.1"/>
    </source>
</evidence>
<feature type="compositionally biased region" description="Polar residues" evidence="1">
    <location>
        <begin position="59"/>
        <end position="69"/>
    </location>
</feature>
<gene>
    <name evidence="2" type="ORF">V5799_011325</name>
</gene>
<evidence type="ECO:0000313" key="3">
    <source>
        <dbReference type="Proteomes" id="UP001321473"/>
    </source>
</evidence>